<evidence type="ECO:0000313" key="2">
    <source>
        <dbReference type="EMBL" id="PJA62544.1"/>
    </source>
</evidence>
<name>A0A2M7YHU1_9BACT</name>
<dbReference type="PANTHER" id="PTHR47099">
    <property type="entry name" value="METHYLCOBAMIDE:COM METHYLTRANSFERASE MTBA"/>
    <property type="match status" value="1"/>
</dbReference>
<dbReference type="GO" id="GO:0006779">
    <property type="term" value="P:porphyrin-containing compound biosynthetic process"/>
    <property type="evidence" value="ECO:0007669"/>
    <property type="project" value="InterPro"/>
</dbReference>
<reference evidence="3" key="1">
    <citation type="submission" date="2017-09" db="EMBL/GenBank/DDBJ databases">
        <title>Depth-based differentiation of microbial function through sediment-hosted aquifers and enrichment of novel symbionts in the deep terrestrial subsurface.</title>
        <authorList>
            <person name="Probst A.J."/>
            <person name="Ladd B."/>
            <person name="Jarett J.K."/>
            <person name="Geller-Mcgrath D.E."/>
            <person name="Sieber C.M.K."/>
            <person name="Emerson J.B."/>
            <person name="Anantharaman K."/>
            <person name="Thomas B.C."/>
            <person name="Malmstrom R."/>
            <person name="Stieglmeier M."/>
            <person name="Klingl A."/>
            <person name="Woyke T."/>
            <person name="Ryan C.M."/>
            <person name="Banfield J.F."/>
        </authorList>
    </citation>
    <scope>NUCLEOTIDE SEQUENCE [LARGE SCALE GENOMIC DNA]</scope>
</reference>
<sequence>MSYQSGWKAINLKFSERVPRTEYSAESYHWPLIQTVTGIDTSIEGNRKKATKEFVKKWDYAFMWMTLVGRGDMEESGGRTTKMGHAEYATGGTDFDTKMECPFKTLEEVYNFDACKEYGERDQEELVEELNKRYHEQKDYWAGITLTMGGVYTTFFSGLIEIFGWEMLLLAMGTDSKRFDKVIESYYRWIKQYFDAWARTDCKVFMSHDDICWTSGPVAHPEWYRKSIFPYYKKLWEPILSSEKKLIFTSDGKYDMFFDDIVEAGANMLVMEPGNDMRGFADKYGKTHGFVGNADTRILLLGTKEDIYKEVKRCMDIGKRYPGFIMAVGNHIPPNTPVDNALYYNEAYMKLSER</sequence>
<gene>
    <name evidence="2" type="ORF">CO162_00530</name>
</gene>
<evidence type="ECO:0000259" key="1">
    <source>
        <dbReference type="Pfam" id="PF01208"/>
    </source>
</evidence>
<dbReference type="Proteomes" id="UP000229213">
    <property type="component" value="Unassembled WGS sequence"/>
</dbReference>
<feature type="domain" description="Uroporphyrinogen decarboxylase (URO-D)" evidence="1">
    <location>
        <begin position="166"/>
        <end position="343"/>
    </location>
</feature>
<dbReference type="Pfam" id="PF01208">
    <property type="entry name" value="URO-D"/>
    <property type="match status" value="1"/>
</dbReference>
<evidence type="ECO:0000313" key="3">
    <source>
        <dbReference type="Proteomes" id="UP000229213"/>
    </source>
</evidence>
<dbReference type="SUPFAM" id="SSF51726">
    <property type="entry name" value="UROD/MetE-like"/>
    <property type="match status" value="1"/>
</dbReference>
<organism evidence="2 3">
    <name type="scientific">bacterium (Candidatus Ratteibacteria) CG_4_9_14_3_um_filter_41_21</name>
    <dbReference type="NCBI Taxonomy" id="2014289"/>
    <lineage>
        <taxon>Bacteria</taxon>
        <taxon>Candidatus Ratteibacteria</taxon>
    </lineage>
</organism>
<dbReference type="GO" id="GO:0004853">
    <property type="term" value="F:uroporphyrinogen decarboxylase activity"/>
    <property type="evidence" value="ECO:0007669"/>
    <property type="project" value="InterPro"/>
</dbReference>
<dbReference type="PANTHER" id="PTHR47099:SF1">
    <property type="entry name" value="METHYLCOBAMIDE:COM METHYLTRANSFERASE MTBA"/>
    <property type="match status" value="1"/>
</dbReference>
<dbReference type="InterPro" id="IPR000257">
    <property type="entry name" value="Uroporphyrinogen_deCOase"/>
</dbReference>
<dbReference type="InterPro" id="IPR038071">
    <property type="entry name" value="UROD/MetE-like_sf"/>
</dbReference>
<dbReference type="Gene3D" id="3.20.20.210">
    <property type="match status" value="1"/>
</dbReference>
<dbReference type="AlphaFoldDB" id="A0A2M7YHU1"/>
<protein>
    <recommendedName>
        <fullName evidence="1">Uroporphyrinogen decarboxylase (URO-D) domain-containing protein</fullName>
    </recommendedName>
</protein>
<dbReference type="EMBL" id="PFWI01000017">
    <property type="protein sequence ID" value="PJA62544.1"/>
    <property type="molecule type" value="Genomic_DNA"/>
</dbReference>
<accession>A0A2M7YHU1</accession>
<dbReference type="InterPro" id="IPR052024">
    <property type="entry name" value="Methanogen_methyltrans"/>
</dbReference>
<proteinExistence type="predicted"/>
<comment type="caution">
    <text evidence="2">The sequence shown here is derived from an EMBL/GenBank/DDBJ whole genome shotgun (WGS) entry which is preliminary data.</text>
</comment>